<accession>A0A183T2L0</accession>
<protein>
    <submittedName>
        <fullName evidence="1 3">Uncharacterized protein</fullName>
    </submittedName>
</protein>
<evidence type="ECO:0000313" key="1">
    <source>
        <dbReference type="EMBL" id="VDL97093.1"/>
    </source>
</evidence>
<evidence type="ECO:0000313" key="2">
    <source>
        <dbReference type="Proteomes" id="UP000275846"/>
    </source>
</evidence>
<keyword evidence="2" id="KW-1185">Reference proteome</keyword>
<dbReference type="Proteomes" id="UP000275846">
    <property type="component" value="Unassembled WGS sequence"/>
</dbReference>
<reference evidence="1 2" key="2">
    <citation type="submission" date="2018-11" db="EMBL/GenBank/DDBJ databases">
        <authorList>
            <consortium name="Pathogen Informatics"/>
        </authorList>
    </citation>
    <scope>NUCLEOTIDE SEQUENCE [LARGE SCALE GENOMIC DNA]</scope>
    <source>
        <strain evidence="1 2">NST_G2</strain>
    </source>
</reference>
<dbReference type="WBParaSite" id="SSLN_0001112601-mRNA-1">
    <property type="protein sequence ID" value="SSLN_0001112601-mRNA-1"/>
    <property type="gene ID" value="SSLN_0001112601"/>
</dbReference>
<proteinExistence type="predicted"/>
<dbReference type="EMBL" id="UYSU01036042">
    <property type="protein sequence ID" value="VDL97093.1"/>
    <property type="molecule type" value="Genomic_DNA"/>
</dbReference>
<dbReference type="OrthoDB" id="6256499at2759"/>
<reference evidence="3" key="1">
    <citation type="submission" date="2016-06" db="UniProtKB">
        <authorList>
            <consortium name="WormBaseParasite"/>
        </authorList>
    </citation>
    <scope>IDENTIFICATION</scope>
</reference>
<name>A0A183T2L0_SCHSO</name>
<evidence type="ECO:0000313" key="3">
    <source>
        <dbReference type="WBParaSite" id="SSLN_0001112601-mRNA-1"/>
    </source>
</evidence>
<organism evidence="3">
    <name type="scientific">Schistocephalus solidus</name>
    <name type="common">Tapeworm</name>
    <dbReference type="NCBI Taxonomy" id="70667"/>
    <lineage>
        <taxon>Eukaryota</taxon>
        <taxon>Metazoa</taxon>
        <taxon>Spiralia</taxon>
        <taxon>Lophotrochozoa</taxon>
        <taxon>Platyhelminthes</taxon>
        <taxon>Cestoda</taxon>
        <taxon>Eucestoda</taxon>
        <taxon>Diphyllobothriidea</taxon>
        <taxon>Diphyllobothriidae</taxon>
        <taxon>Schistocephalus</taxon>
    </lineage>
</organism>
<gene>
    <name evidence="1" type="ORF">SSLN_LOCUS10708</name>
</gene>
<dbReference type="AlphaFoldDB" id="A0A183T2L0"/>
<sequence>MHPRLRRWQLLDYVLVRRRDRQDVLVTKAIRDNDGWTDHRLISSKMRLRLQTRRRPLAISDAAIDRFPQVDTNNDLHLPPSLPETIRAVQQIFSGKAPGSDAIPPEVYKHGGPRLMANLTTLFQEMWCQGQVPQDFKHDHRPSLEAER</sequence>